<organism evidence="1 2">
    <name type="scientific">Mesocricetus auratus</name>
    <name type="common">Golden hamster</name>
    <dbReference type="NCBI Taxonomy" id="10036"/>
    <lineage>
        <taxon>Eukaryota</taxon>
        <taxon>Metazoa</taxon>
        <taxon>Chordata</taxon>
        <taxon>Craniata</taxon>
        <taxon>Vertebrata</taxon>
        <taxon>Euteleostomi</taxon>
        <taxon>Mammalia</taxon>
        <taxon>Eutheria</taxon>
        <taxon>Euarchontoglires</taxon>
        <taxon>Glires</taxon>
        <taxon>Rodentia</taxon>
        <taxon>Myomorpha</taxon>
        <taxon>Muroidea</taxon>
        <taxon>Cricetidae</taxon>
        <taxon>Cricetinae</taxon>
        <taxon>Mesocricetus</taxon>
    </lineage>
</organism>
<proteinExistence type="predicted"/>
<dbReference type="RefSeq" id="XP_040593944.1">
    <property type="nucleotide sequence ID" value="XM_040738010.1"/>
</dbReference>
<gene>
    <name evidence="2" type="primary">LOC101834311</name>
</gene>
<dbReference type="GeneID" id="101834311"/>
<accession>A0ABM2WT68</accession>
<reference evidence="2" key="1">
    <citation type="submission" date="2025-08" db="UniProtKB">
        <authorList>
            <consortium name="RefSeq"/>
        </authorList>
    </citation>
    <scope>IDENTIFICATION</scope>
    <source>
        <tissue evidence="2">Liver</tissue>
    </source>
</reference>
<keyword evidence="1" id="KW-1185">Reference proteome</keyword>
<evidence type="ECO:0000313" key="1">
    <source>
        <dbReference type="Proteomes" id="UP000886700"/>
    </source>
</evidence>
<name>A0ABM2WT68_MESAU</name>
<evidence type="ECO:0000313" key="2">
    <source>
        <dbReference type="RefSeq" id="XP_040593944.1"/>
    </source>
</evidence>
<sequence length="197" mass="21144">MLVPGREPRSSARADVSPFLNVTDFQNFVCVHAQAHAEKTMLRENTENESTAWVPRTSSVDVKVEQKSPVSLENNRCGRSQTGSGAGHEVSITAVKHHDQTASCQRKPLICLTLACGSSSLKEVKTRTYACITMHQRKSGQEVKQGRNLEAGADAEAMEGAACWLAPHGLLSCFLTEPSTSPGMALPAGGWALSVSH</sequence>
<dbReference type="Proteomes" id="UP000886700">
    <property type="component" value="Unplaced"/>
</dbReference>
<protein>
    <submittedName>
        <fullName evidence="2">Uncharacterized protein LOC101834311 isoform X8</fullName>
    </submittedName>
</protein>